<feature type="compositionally biased region" description="Low complexity" evidence="1">
    <location>
        <begin position="166"/>
        <end position="186"/>
    </location>
</feature>
<gene>
    <name evidence="3" type="ORF">GCM10011611_45990</name>
</gene>
<feature type="region of interest" description="Disordered" evidence="1">
    <location>
        <begin position="161"/>
        <end position="186"/>
    </location>
</feature>
<comment type="caution">
    <text evidence="3">The sequence shown here is derived from an EMBL/GenBank/DDBJ whole genome shotgun (WGS) entry which is preliminary data.</text>
</comment>
<dbReference type="EMBL" id="BMJQ01000013">
    <property type="protein sequence ID" value="GGF34554.1"/>
    <property type="molecule type" value="Genomic_DNA"/>
</dbReference>
<organism evidence="3 4">
    <name type="scientific">Aliidongia dinghuensis</name>
    <dbReference type="NCBI Taxonomy" id="1867774"/>
    <lineage>
        <taxon>Bacteria</taxon>
        <taxon>Pseudomonadati</taxon>
        <taxon>Pseudomonadota</taxon>
        <taxon>Alphaproteobacteria</taxon>
        <taxon>Rhodospirillales</taxon>
        <taxon>Dongiaceae</taxon>
        <taxon>Aliidongia</taxon>
    </lineage>
</organism>
<feature type="chain" id="PRO_5035243228" description="DUF3455 domain-containing protein" evidence="2">
    <location>
        <begin position="20"/>
        <end position="186"/>
    </location>
</feature>
<evidence type="ECO:0000256" key="2">
    <source>
        <dbReference type="SAM" id="SignalP"/>
    </source>
</evidence>
<evidence type="ECO:0000313" key="4">
    <source>
        <dbReference type="Proteomes" id="UP000646365"/>
    </source>
</evidence>
<feature type="signal peptide" evidence="2">
    <location>
        <begin position="1"/>
        <end position="19"/>
    </location>
</feature>
<dbReference type="Pfam" id="PF11937">
    <property type="entry name" value="DUF3455"/>
    <property type="match status" value="1"/>
</dbReference>
<protein>
    <recommendedName>
        <fullName evidence="5">DUF3455 domain-containing protein</fullName>
    </recommendedName>
</protein>
<keyword evidence="2" id="KW-0732">Signal</keyword>
<dbReference type="InterPro" id="IPR021851">
    <property type="entry name" value="DUF3455"/>
</dbReference>
<accession>A0A8J2YX28</accession>
<name>A0A8J2YX28_9PROT</name>
<reference evidence="3" key="1">
    <citation type="journal article" date="2014" name="Int. J. Syst. Evol. Microbiol.">
        <title>Complete genome sequence of Corynebacterium casei LMG S-19264T (=DSM 44701T), isolated from a smear-ripened cheese.</title>
        <authorList>
            <consortium name="US DOE Joint Genome Institute (JGI-PGF)"/>
            <person name="Walter F."/>
            <person name="Albersmeier A."/>
            <person name="Kalinowski J."/>
            <person name="Ruckert C."/>
        </authorList>
    </citation>
    <scope>NUCLEOTIDE SEQUENCE</scope>
    <source>
        <strain evidence="3">CGMCC 1.15725</strain>
    </source>
</reference>
<evidence type="ECO:0000256" key="1">
    <source>
        <dbReference type="SAM" id="MobiDB-lite"/>
    </source>
</evidence>
<dbReference type="PANTHER" id="PTHR35567:SF1">
    <property type="entry name" value="CONSERVED FUNGAL PROTEIN (AFU_ORTHOLOGUE AFUA_1G14230)"/>
    <property type="match status" value="1"/>
</dbReference>
<dbReference type="PANTHER" id="PTHR35567">
    <property type="entry name" value="MALATE DEHYDROGENASE (AFU_ORTHOLOGUE AFUA_2G13800)"/>
    <property type="match status" value="1"/>
</dbReference>
<dbReference type="RefSeq" id="WP_189050183.1">
    <property type="nucleotide sequence ID" value="NZ_BMJQ01000013.1"/>
</dbReference>
<dbReference type="AlphaFoldDB" id="A0A8J2YX28"/>
<evidence type="ECO:0000313" key="3">
    <source>
        <dbReference type="EMBL" id="GGF34554.1"/>
    </source>
</evidence>
<keyword evidence="4" id="KW-1185">Reference proteome</keyword>
<sequence>MFQRGILMALTTLATAAPAASTSANTPAGTQGVIRWHGEGVQIYDCKKSVDGYAWMLRQPDAMLTDADGHVTGHHSVGPRWTATDGSSIVGRTIETIPSPAAAIPWLVLEASSHDGHGALDGVTYVLRTETVGGVAPADGCSKAREGAVTTVPYQATYSFLRPGKTNQPAPAQPTPTQTDQGENGR</sequence>
<evidence type="ECO:0008006" key="5">
    <source>
        <dbReference type="Google" id="ProtNLM"/>
    </source>
</evidence>
<dbReference type="Proteomes" id="UP000646365">
    <property type="component" value="Unassembled WGS sequence"/>
</dbReference>
<proteinExistence type="predicted"/>
<reference evidence="3" key="2">
    <citation type="submission" date="2020-09" db="EMBL/GenBank/DDBJ databases">
        <authorList>
            <person name="Sun Q."/>
            <person name="Zhou Y."/>
        </authorList>
    </citation>
    <scope>NUCLEOTIDE SEQUENCE</scope>
    <source>
        <strain evidence="3">CGMCC 1.15725</strain>
    </source>
</reference>